<keyword evidence="3" id="KW-0560">Oxidoreductase</keyword>
<keyword evidence="8" id="KW-1185">Reference proteome</keyword>
<evidence type="ECO:0000256" key="2">
    <source>
        <dbReference type="ARBA" id="ARBA00012400"/>
    </source>
</evidence>
<name>A0ABV6Z4S0_UNCC1</name>
<dbReference type="SUPFAM" id="SSF75615">
    <property type="entry name" value="Siroheme synthase middle domains-like"/>
    <property type="match status" value="1"/>
</dbReference>
<evidence type="ECO:0000256" key="1">
    <source>
        <dbReference type="ARBA" id="ARBA00005010"/>
    </source>
</evidence>
<comment type="pathway">
    <text evidence="1">Porphyrin-containing compound metabolism; siroheme biosynthesis; sirohydrochlorin from precorrin-2: step 1/1.</text>
</comment>
<dbReference type="PANTHER" id="PTHR35330">
    <property type="entry name" value="SIROHEME BIOSYNTHESIS PROTEIN MET8"/>
    <property type="match status" value="1"/>
</dbReference>
<accession>A0ABV6Z4S0</accession>
<dbReference type="InterPro" id="IPR028161">
    <property type="entry name" value="Met8-like"/>
</dbReference>
<dbReference type="InterPro" id="IPR036291">
    <property type="entry name" value="NAD(P)-bd_dom_sf"/>
</dbReference>
<comment type="catalytic activity">
    <reaction evidence="6">
        <text>precorrin-2 + NAD(+) = sirohydrochlorin + NADH + 2 H(+)</text>
        <dbReference type="Rhea" id="RHEA:15613"/>
        <dbReference type="ChEBI" id="CHEBI:15378"/>
        <dbReference type="ChEBI" id="CHEBI:57540"/>
        <dbReference type="ChEBI" id="CHEBI:57945"/>
        <dbReference type="ChEBI" id="CHEBI:58351"/>
        <dbReference type="ChEBI" id="CHEBI:58827"/>
        <dbReference type="EC" id="1.3.1.76"/>
    </reaction>
</comment>
<keyword evidence="4" id="KW-0520">NAD</keyword>
<dbReference type="SUPFAM" id="SSF51735">
    <property type="entry name" value="NAD(P)-binding Rossmann-fold domains"/>
    <property type="match status" value="1"/>
</dbReference>
<evidence type="ECO:0000313" key="7">
    <source>
        <dbReference type="EMBL" id="MFC1853427.1"/>
    </source>
</evidence>
<evidence type="ECO:0000256" key="6">
    <source>
        <dbReference type="ARBA" id="ARBA00047561"/>
    </source>
</evidence>
<dbReference type="Gene3D" id="3.40.50.720">
    <property type="entry name" value="NAD(P)-binding Rossmann-like Domain"/>
    <property type="match status" value="1"/>
</dbReference>
<evidence type="ECO:0000313" key="8">
    <source>
        <dbReference type="Proteomes" id="UP001594351"/>
    </source>
</evidence>
<dbReference type="InterPro" id="IPR006367">
    <property type="entry name" value="Sirohaem_synthase_N"/>
</dbReference>
<dbReference type="EC" id="1.3.1.76" evidence="2"/>
<evidence type="ECO:0000256" key="5">
    <source>
        <dbReference type="ARBA" id="ARBA00023244"/>
    </source>
</evidence>
<proteinExistence type="predicted"/>
<evidence type="ECO:0000256" key="3">
    <source>
        <dbReference type="ARBA" id="ARBA00023002"/>
    </source>
</evidence>
<gene>
    <name evidence="7" type="ORF">ACFL27_24790</name>
</gene>
<evidence type="ECO:0000256" key="4">
    <source>
        <dbReference type="ARBA" id="ARBA00023027"/>
    </source>
</evidence>
<dbReference type="PANTHER" id="PTHR35330:SF1">
    <property type="entry name" value="SIROHEME BIOSYNTHESIS PROTEIN MET8"/>
    <property type="match status" value="1"/>
</dbReference>
<dbReference type="NCBIfam" id="TIGR01470">
    <property type="entry name" value="cysG_Nterm"/>
    <property type="match status" value="1"/>
</dbReference>
<dbReference type="EMBL" id="JBHPBY010000499">
    <property type="protein sequence ID" value="MFC1853427.1"/>
    <property type="molecule type" value="Genomic_DNA"/>
</dbReference>
<reference evidence="7 8" key="1">
    <citation type="submission" date="2024-09" db="EMBL/GenBank/DDBJ databases">
        <title>Laminarin stimulates single cell rates of sulfate reduction while oxygen inhibits transcriptomic activity in coastal marine sediment.</title>
        <authorList>
            <person name="Lindsay M."/>
            <person name="Orcutt B."/>
            <person name="Emerson D."/>
            <person name="Stepanauskas R."/>
            <person name="D'Angelo T."/>
        </authorList>
    </citation>
    <scope>NUCLEOTIDE SEQUENCE [LARGE SCALE GENOMIC DNA]</scope>
    <source>
        <strain evidence="7">SAG AM-311-K15</strain>
    </source>
</reference>
<protein>
    <recommendedName>
        <fullName evidence="2">precorrin-2 dehydrogenase</fullName>
        <ecNumber evidence="2">1.3.1.76</ecNumber>
    </recommendedName>
</protein>
<dbReference type="Proteomes" id="UP001594351">
    <property type="component" value="Unassembled WGS sequence"/>
</dbReference>
<sequence>MNTLSINLIVEEKSCLVVGAGQVALRKIENLLLKRALVTVIAPKAIKQIINLSQQKKIVLLERAFQKTDVRQFFLVIAATNKNAVNKLIYEEAQAAGILVNVVDDPPHCSFYFPAEILKGDLQFALSSGGSIPFAIKRFRILIDALLNSPDWHAWLNQARILRNKILQSNIPEENRNCIYDDFFSQSVQSSGLIEVQKLPDSSFQALINELDV</sequence>
<dbReference type="Pfam" id="PF13241">
    <property type="entry name" value="NAD_binding_7"/>
    <property type="match status" value="1"/>
</dbReference>
<organism evidence="7 8">
    <name type="scientific">candidate division CSSED10-310 bacterium</name>
    <dbReference type="NCBI Taxonomy" id="2855610"/>
    <lineage>
        <taxon>Bacteria</taxon>
        <taxon>Bacteria division CSSED10-310</taxon>
    </lineage>
</organism>
<keyword evidence="5" id="KW-0627">Porphyrin biosynthesis</keyword>
<comment type="caution">
    <text evidence="7">The sequence shown here is derived from an EMBL/GenBank/DDBJ whole genome shotgun (WGS) entry which is preliminary data.</text>
</comment>